<dbReference type="PANTHER" id="PTHR10605:SF56">
    <property type="entry name" value="BIFUNCTIONAL HEPARAN SULFATE N-DEACETYLASE_N-SULFOTRANSFERASE"/>
    <property type="match status" value="1"/>
</dbReference>
<dbReference type="Gene3D" id="3.40.50.300">
    <property type="entry name" value="P-loop containing nucleotide triphosphate hydrolases"/>
    <property type="match status" value="1"/>
</dbReference>
<dbReference type="VEuPathDB" id="FungiDB:PYU1_G014052"/>
<dbReference type="GO" id="GO:0008146">
    <property type="term" value="F:sulfotransferase activity"/>
    <property type="evidence" value="ECO:0007669"/>
    <property type="project" value="InterPro"/>
</dbReference>
<dbReference type="STRING" id="431595.K3XA32"/>
<feature type="binding site" evidence="3">
    <location>
        <position position="480"/>
    </location>
    <ligand>
        <name>3'-phosphoadenylyl sulfate</name>
        <dbReference type="ChEBI" id="CHEBI:58339"/>
    </ligand>
</feature>
<dbReference type="InterPro" id="IPR000863">
    <property type="entry name" value="Sulfotransferase_dom"/>
</dbReference>
<dbReference type="HOGENOM" id="CLU_498165_0_0_1"/>
<keyword evidence="1" id="KW-0808">Transferase</keyword>
<dbReference type="OMA" id="GQRREPH"/>
<evidence type="ECO:0000313" key="6">
    <source>
        <dbReference type="EnsemblProtists" id="PYU1_T014081"/>
    </source>
</evidence>
<evidence type="ECO:0000256" key="2">
    <source>
        <dbReference type="ARBA" id="ARBA00023180"/>
    </source>
</evidence>
<feature type="region of interest" description="Disordered" evidence="4">
    <location>
        <begin position="1"/>
        <end position="20"/>
    </location>
</feature>
<dbReference type="InterPro" id="IPR037359">
    <property type="entry name" value="NST/OST"/>
</dbReference>
<dbReference type="PANTHER" id="PTHR10605">
    <property type="entry name" value="HEPARAN SULFATE SULFOTRANSFERASE"/>
    <property type="match status" value="1"/>
</dbReference>
<reference evidence="7" key="1">
    <citation type="journal article" date="2010" name="Genome Biol.">
        <title>Genome sequence of the necrotrophic plant pathogen Pythium ultimum reveals original pathogenicity mechanisms and effector repertoire.</title>
        <authorList>
            <person name="Levesque C.A."/>
            <person name="Brouwer H."/>
            <person name="Cano L."/>
            <person name="Hamilton J.P."/>
            <person name="Holt C."/>
            <person name="Huitema E."/>
            <person name="Raffaele S."/>
            <person name="Robideau G.P."/>
            <person name="Thines M."/>
            <person name="Win J."/>
            <person name="Zerillo M.M."/>
            <person name="Beakes G.W."/>
            <person name="Boore J.L."/>
            <person name="Busam D."/>
            <person name="Dumas B."/>
            <person name="Ferriera S."/>
            <person name="Fuerstenberg S.I."/>
            <person name="Gachon C.M."/>
            <person name="Gaulin E."/>
            <person name="Govers F."/>
            <person name="Grenville-Briggs L."/>
            <person name="Horner N."/>
            <person name="Hostetler J."/>
            <person name="Jiang R.H."/>
            <person name="Johnson J."/>
            <person name="Krajaejun T."/>
            <person name="Lin H."/>
            <person name="Meijer H.J."/>
            <person name="Moore B."/>
            <person name="Morris P."/>
            <person name="Phuntmart V."/>
            <person name="Puiu D."/>
            <person name="Shetty J."/>
            <person name="Stajich J.E."/>
            <person name="Tripathy S."/>
            <person name="Wawra S."/>
            <person name="van West P."/>
            <person name="Whitty B.R."/>
            <person name="Coutinho P.M."/>
            <person name="Henrissat B."/>
            <person name="Martin F."/>
            <person name="Thomas P.D."/>
            <person name="Tyler B.M."/>
            <person name="De Vries R.P."/>
            <person name="Kamoun S."/>
            <person name="Yandell M."/>
            <person name="Tisserat N."/>
            <person name="Buell C.R."/>
        </authorList>
    </citation>
    <scope>NUCLEOTIDE SEQUENCE</scope>
    <source>
        <strain evidence="7">DAOM:BR144</strain>
    </source>
</reference>
<dbReference type="AlphaFoldDB" id="K3XA32"/>
<evidence type="ECO:0000313" key="7">
    <source>
        <dbReference type="Proteomes" id="UP000019132"/>
    </source>
</evidence>
<dbReference type="EnsemblProtists" id="PYU1_T014081">
    <property type="protein sequence ID" value="PYU1_T014081"/>
    <property type="gene ID" value="PYU1_G014052"/>
</dbReference>
<evidence type="ECO:0000256" key="4">
    <source>
        <dbReference type="SAM" id="MobiDB-lite"/>
    </source>
</evidence>
<dbReference type="InParanoid" id="K3XA32"/>
<reference evidence="6" key="3">
    <citation type="submission" date="2015-02" db="UniProtKB">
        <authorList>
            <consortium name="EnsemblProtists"/>
        </authorList>
    </citation>
    <scope>IDENTIFICATION</scope>
    <source>
        <strain evidence="6">DAOM BR144</strain>
    </source>
</reference>
<dbReference type="Pfam" id="PF00685">
    <property type="entry name" value="Sulfotransfer_1"/>
    <property type="match status" value="1"/>
</dbReference>
<feature type="binding site" evidence="3">
    <location>
        <position position="472"/>
    </location>
    <ligand>
        <name>3'-phosphoadenylyl sulfate</name>
        <dbReference type="ChEBI" id="CHEBI:58339"/>
    </ligand>
</feature>
<dbReference type="SUPFAM" id="SSF51197">
    <property type="entry name" value="Clavaminate synthase-like"/>
    <property type="match status" value="1"/>
</dbReference>
<organism evidence="6 7">
    <name type="scientific">Globisporangium ultimum (strain ATCC 200006 / CBS 805.95 / DAOM BR144)</name>
    <name type="common">Pythium ultimum</name>
    <dbReference type="NCBI Taxonomy" id="431595"/>
    <lineage>
        <taxon>Eukaryota</taxon>
        <taxon>Sar</taxon>
        <taxon>Stramenopiles</taxon>
        <taxon>Oomycota</taxon>
        <taxon>Peronosporomycetes</taxon>
        <taxon>Pythiales</taxon>
        <taxon>Pythiaceae</taxon>
        <taxon>Globisporangium</taxon>
    </lineage>
</organism>
<feature type="domain" description="Sulfotransferase" evidence="5">
    <location>
        <begin position="334"/>
        <end position="619"/>
    </location>
</feature>
<dbReference type="Proteomes" id="UP000019132">
    <property type="component" value="Unassembled WGS sequence"/>
</dbReference>
<name>K3XA32_GLOUD</name>
<evidence type="ECO:0000259" key="5">
    <source>
        <dbReference type="Pfam" id="PF00685"/>
    </source>
</evidence>
<dbReference type="InterPro" id="IPR027417">
    <property type="entry name" value="P-loop_NTPase"/>
</dbReference>
<dbReference type="InterPro" id="IPR027443">
    <property type="entry name" value="IPNS-like_sf"/>
</dbReference>
<protein>
    <recommendedName>
        <fullName evidence="5">Sulfotransferase domain-containing protein</fullName>
    </recommendedName>
</protein>
<accession>K3XA32</accession>
<dbReference type="SUPFAM" id="SSF52540">
    <property type="entry name" value="P-loop containing nucleoside triphosphate hydrolases"/>
    <property type="match status" value="1"/>
</dbReference>
<keyword evidence="7" id="KW-1185">Reference proteome</keyword>
<keyword evidence="2" id="KW-0325">Glycoprotein</keyword>
<reference evidence="7" key="2">
    <citation type="submission" date="2010-04" db="EMBL/GenBank/DDBJ databases">
        <authorList>
            <person name="Buell R."/>
            <person name="Hamilton J."/>
            <person name="Hostetler J."/>
        </authorList>
    </citation>
    <scope>NUCLEOTIDE SEQUENCE [LARGE SCALE GENOMIC DNA]</scope>
    <source>
        <strain evidence="7">DAOM:BR144</strain>
    </source>
</reference>
<proteinExistence type="predicted"/>
<sequence length="654" mass="74681">MAPLVPPQSRQNAPDPPRRACIPLAHKRVPTEMRAPADHAHLLYAALVGEYDVSTLRTHLLQLPAVHWQEAYNREHNVYFQRPFHDKLGVDNIMCVFSDTQLENVFVLPRYDEYREYLEQIFKVMGVRPEQVVRCLFARMPGDTLIPAHHDNGGALEASMTRYAFNEGTIVELNNAAKHSVHNPTAHHRIHLIFDYVDATHVIQNRTTLPAGQMCRQVRGRVELVDKVDARAEEQAKKQAGRMLIEIESIVKDQRDADAAAALTMACRHYFIEQINAKAFVKAIESKVLAGDKVDAGFRELVWKKLMEMFTLVDVRMGDELAQARIKKVFAPNWVVIGAQKCGTTSLYDYLSQHPLAMKGQRREPHFFDWAWDAAFKHTLSVEDRAKYEPVLQSFSSGGSDQDLPVDIALHGNSLDDLRIKYLLSLQCERGAELRSPFQIGESTPSYLLYGEPVAKRLKLLYPDMKLIVMLRDPTKRAFSHYQMTADLNGTAAQLRMRQTVKGKSFEQIVDDDLKLLAEAQVAPDSLVSGENEANAALDRFQTYSNALSQQHGAHSYVGRGLYALQLGLWLRVFPRDQVLVIDLDDMKTAEGTQQEVNRAYEFLELPSHQVADTERKNTRKYESMDAAMEQRLREFYAPYNEQLFELLGRRFKW</sequence>
<evidence type="ECO:0000256" key="3">
    <source>
        <dbReference type="PIRSR" id="PIRSR637359-2"/>
    </source>
</evidence>
<dbReference type="eggNOG" id="ENOG502QU6N">
    <property type="taxonomic scope" value="Eukaryota"/>
</dbReference>
<dbReference type="EMBL" id="GL376563">
    <property type="status" value="NOT_ANNOTATED_CDS"/>
    <property type="molecule type" value="Genomic_DNA"/>
</dbReference>
<evidence type="ECO:0000256" key="1">
    <source>
        <dbReference type="ARBA" id="ARBA00022679"/>
    </source>
</evidence>
<dbReference type="Gene3D" id="2.60.120.330">
    <property type="entry name" value="B-lactam Antibiotic, Isopenicillin N Synthase, Chain"/>
    <property type="match status" value="1"/>
</dbReference>